<proteinExistence type="predicted"/>
<dbReference type="OrthoDB" id="410168at2759"/>
<dbReference type="AlphaFoldDB" id="A0A812MI51"/>
<organism evidence="2 3">
    <name type="scientific">Symbiodinium necroappetens</name>
    <dbReference type="NCBI Taxonomy" id="1628268"/>
    <lineage>
        <taxon>Eukaryota</taxon>
        <taxon>Sar</taxon>
        <taxon>Alveolata</taxon>
        <taxon>Dinophyceae</taxon>
        <taxon>Suessiales</taxon>
        <taxon>Symbiodiniaceae</taxon>
        <taxon>Symbiodinium</taxon>
    </lineage>
</organism>
<dbReference type="PANTHER" id="PTHR14614:SF157">
    <property type="entry name" value="METHYLTRANSFERASE TYPE 12 DOMAIN-CONTAINING PROTEIN"/>
    <property type="match status" value="1"/>
</dbReference>
<dbReference type="Pfam" id="PF10294">
    <property type="entry name" value="Methyltransf_16"/>
    <property type="match status" value="1"/>
</dbReference>
<name>A0A812MI51_9DINO</name>
<keyword evidence="3" id="KW-1185">Reference proteome</keyword>
<feature type="chain" id="PRO_5032594008" evidence="1">
    <location>
        <begin position="21"/>
        <end position="997"/>
    </location>
</feature>
<reference evidence="2" key="1">
    <citation type="submission" date="2021-02" db="EMBL/GenBank/DDBJ databases">
        <authorList>
            <person name="Dougan E. K."/>
            <person name="Rhodes N."/>
            <person name="Thang M."/>
            <person name="Chan C."/>
        </authorList>
    </citation>
    <scope>NUCLEOTIDE SEQUENCE</scope>
</reference>
<dbReference type="InterPro" id="IPR029063">
    <property type="entry name" value="SAM-dependent_MTases_sf"/>
</dbReference>
<protein>
    <submittedName>
        <fullName evidence="2">Mettl21a protein</fullName>
    </submittedName>
</protein>
<evidence type="ECO:0000256" key="1">
    <source>
        <dbReference type="SAM" id="SignalP"/>
    </source>
</evidence>
<dbReference type="EMBL" id="CAJNJA010011141">
    <property type="protein sequence ID" value="CAE7267049.1"/>
    <property type="molecule type" value="Genomic_DNA"/>
</dbReference>
<dbReference type="Gene3D" id="3.40.50.150">
    <property type="entry name" value="Vaccinia Virus protein VP39"/>
    <property type="match status" value="1"/>
</dbReference>
<feature type="signal peptide" evidence="1">
    <location>
        <begin position="1"/>
        <end position="20"/>
    </location>
</feature>
<gene>
    <name evidence="2" type="primary">mettl21a</name>
    <name evidence="2" type="ORF">SNEC2469_LOCUS6307</name>
</gene>
<dbReference type="Proteomes" id="UP000601435">
    <property type="component" value="Unassembled WGS sequence"/>
</dbReference>
<dbReference type="PANTHER" id="PTHR14614">
    <property type="entry name" value="HEPATOCELLULAR CARCINOMA-ASSOCIATED ANTIGEN"/>
    <property type="match status" value="1"/>
</dbReference>
<dbReference type="InterPro" id="IPR019410">
    <property type="entry name" value="Methyltransf_16"/>
</dbReference>
<sequence>MILISLSLAILVCGLGLGRGGTFDSKRVLYVHARDGLEDKLEPDDIGACLALPVSTLRKATLTAISDILKKLGEVMDTSAERGQERFLLFAALELTSAGVRLLDVTYLHYCERLGCETCGLSRSAESEESSLSLLEAFGRKAAALCHLVESSVALTTSTLEIRQREPPIIQRRSATQQVRHALEELLKADISVGLEELPRGDEALINVGGIVGQTVRLIILQLLDAIPDMASEVRHLPKGVPAWSQLAAAEVLEASGASSAAVQEMLFLLPLPAGWPATRASPLCEKRLLESSGRGRDQAQIAFARRDAAATTTWLGASPSQLLKIIATSGRPVHRSYVAIRQAGRFGQEASCEESVGILYDPTLCLDDELGLSGVIYFLTMDPEIDDPLYVRWIGRAWSGQRSKEQPVWQSTMDPIMPPPDPYDLISLNPMAGNCRTIWQILQADSISTASIVYVPVNPTIPPPLEVMPNFTHFYIWHRRKSKAARRVGMDRFISNLQAFRRYIAAQCSLETVAKLLQPLGYELLFLEHFVAVLVHQRMVSLVRQHLGQPGTTPSTFEVWRQGWYCSPYSRYMDHLEVGVGFDATWLSPEPAGPSQKGLGCSRSFREFLAAEGHLISGSYTGKDVCEEELPSTSRSMAMQATQRRLRLLRGTASAGKGVASAEAMDMQPRANAAWCAGPQEAIRNVVQELLEGGDLSEDGSELLHFLIQGLRSSKVAVAEAAAQGLLALMRSEGNRNVIKASSAPSALKALHFFERTELSALAEELSKELGDCTREQNHWVNFAYGERGTLSLKVKLSEAREAEILSSHGWRVWPGAQLLTSWMVSEPSFLVGRRVLEATKRGEVGAGPGLCGLAAAALGAKEVDLSDRCKAVQKALTMSAEENGLKNVTVRSLDWEAPDALDRYDVALASEVIYQKPAVEAWTQERLPKLLLEVLKPGGVFCACENAERSQNGVRLLPLFFQEMETLGFYQLHLETKHFEGCDDEHTLFKFGRSR</sequence>
<keyword evidence="1" id="KW-0732">Signal</keyword>
<accession>A0A812MI51</accession>
<comment type="caution">
    <text evidence="2">The sequence shown here is derived from an EMBL/GenBank/DDBJ whole genome shotgun (WGS) entry which is preliminary data.</text>
</comment>
<evidence type="ECO:0000313" key="3">
    <source>
        <dbReference type="Proteomes" id="UP000601435"/>
    </source>
</evidence>
<evidence type="ECO:0000313" key="2">
    <source>
        <dbReference type="EMBL" id="CAE7267049.1"/>
    </source>
</evidence>
<dbReference type="CDD" id="cd02440">
    <property type="entry name" value="AdoMet_MTases"/>
    <property type="match status" value="1"/>
</dbReference>
<dbReference type="SUPFAM" id="SSF53335">
    <property type="entry name" value="S-adenosyl-L-methionine-dependent methyltransferases"/>
    <property type="match status" value="1"/>
</dbReference>